<dbReference type="HOGENOM" id="CLU_067535_0_0_9"/>
<evidence type="ECO:0000259" key="1">
    <source>
        <dbReference type="PROSITE" id="PS51910"/>
    </source>
</evidence>
<dbReference type="EMBL" id="AHEU01000060">
    <property type="protein sequence ID" value="EJR24477.1"/>
    <property type="molecule type" value="Genomic_DNA"/>
</dbReference>
<dbReference type="GO" id="GO:0005975">
    <property type="term" value="P:carbohydrate metabolic process"/>
    <property type="evidence" value="ECO:0007669"/>
    <property type="project" value="InterPro"/>
</dbReference>
<evidence type="ECO:0000313" key="3">
    <source>
        <dbReference type="Proteomes" id="UP000006960"/>
    </source>
</evidence>
<gene>
    <name evidence="2" type="ORF">IIG_05973</name>
</gene>
<dbReference type="PATRIC" id="fig|1053226.3.peg.6081"/>
<dbReference type="SUPFAM" id="SSF51445">
    <property type="entry name" value="(Trans)glycosidases"/>
    <property type="match status" value="1"/>
</dbReference>
<dbReference type="PROSITE" id="PS51910">
    <property type="entry name" value="GH18_2"/>
    <property type="match status" value="1"/>
</dbReference>
<name>J8GU81_BACCE</name>
<reference evidence="2 3" key="1">
    <citation type="submission" date="2012-04" db="EMBL/GenBank/DDBJ databases">
        <title>The Genome Sequence of Bacillus cereus VD048.</title>
        <authorList>
            <consortium name="The Broad Institute Genome Sequencing Platform"/>
            <consortium name="The Broad Institute Genome Sequencing Center for Infectious Disease"/>
            <person name="Feldgarden M."/>
            <person name="Van der Auwera G.A."/>
            <person name="Mahillon J."/>
            <person name="Duprez V."/>
            <person name="Timmery S."/>
            <person name="Mattelet C."/>
            <person name="Dierick K."/>
            <person name="Sun M."/>
            <person name="Yu Z."/>
            <person name="Zhu L."/>
            <person name="Hu X."/>
            <person name="Shank E.B."/>
            <person name="Swiecicka I."/>
            <person name="Hansen B.M."/>
            <person name="Andrup L."/>
            <person name="Young S.K."/>
            <person name="Zeng Q."/>
            <person name="Gargeya S."/>
            <person name="Fitzgerald M."/>
            <person name="Haas B."/>
            <person name="Abouelleil A."/>
            <person name="Alvarado L."/>
            <person name="Arachchi H.M."/>
            <person name="Berlin A."/>
            <person name="Chapman S.B."/>
            <person name="Goldberg J."/>
            <person name="Griggs A."/>
            <person name="Gujja S."/>
            <person name="Hansen M."/>
            <person name="Howarth C."/>
            <person name="Imamovic A."/>
            <person name="Larimer J."/>
            <person name="McCowen C."/>
            <person name="Montmayeur A."/>
            <person name="Murphy C."/>
            <person name="Neiman D."/>
            <person name="Pearson M."/>
            <person name="Priest M."/>
            <person name="Roberts A."/>
            <person name="Saif S."/>
            <person name="Shea T."/>
            <person name="Sisk P."/>
            <person name="Sykes S."/>
            <person name="Wortman J."/>
            <person name="Nusbaum C."/>
            <person name="Birren B."/>
        </authorList>
    </citation>
    <scope>NUCLEOTIDE SEQUENCE [LARGE SCALE GENOMIC DNA]</scope>
    <source>
        <strain evidence="2 3">VD048</strain>
    </source>
</reference>
<proteinExistence type="predicted"/>
<protein>
    <recommendedName>
        <fullName evidence="1">GH18 domain-containing protein</fullName>
    </recommendedName>
</protein>
<dbReference type="AlphaFoldDB" id="J8GU81"/>
<comment type="caution">
    <text evidence="2">The sequence shown here is derived from an EMBL/GenBank/DDBJ whole genome shotgun (WGS) entry which is preliminary data.</text>
</comment>
<dbReference type="InterPro" id="IPR017853">
    <property type="entry name" value="GH"/>
</dbReference>
<accession>J8GU81</accession>
<organism evidence="2 3">
    <name type="scientific">Bacillus cereus VD048</name>
    <dbReference type="NCBI Taxonomy" id="1053226"/>
    <lineage>
        <taxon>Bacteria</taxon>
        <taxon>Bacillati</taxon>
        <taxon>Bacillota</taxon>
        <taxon>Bacilli</taxon>
        <taxon>Bacillales</taxon>
        <taxon>Bacillaceae</taxon>
        <taxon>Bacillus</taxon>
        <taxon>Bacillus cereus group</taxon>
    </lineage>
</organism>
<evidence type="ECO:0000313" key="2">
    <source>
        <dbReference type="EMBL" id="EJR24477.1"/>
    </source>
</evidence>
<sequence>MEHKPLIMGYWHNWSNKLNTGYKYGSAADLDLTDVPKEYNVIVVGFMKVMDGSEIPSFRPYEKRNIELTLEGINRSYEKRDIEFREQVDKLALEGRQVLLGLGGADSHIALYMGKEKVLSSEIIRLVETYGFSGICLELEQAAIDAADNRTVIPAALKLVKDHYKNEGKDFCIAIAPEFPSLLVGGKYLPYLTGLEGYYDLVCPQLHNQGGDGLWVDEISSWLAQNDDKRKEDFLYYVMDGLANGTRGFTKLPHDKLIMGLAANRDAAGTGYVVDPSAVLNAMDRLKESGNAIRGLAAWSINWDAGQDKNGQSYSYEFIKRYKDIATRV</sequence>
<dbReference type="Gene3D" id="3.20.20.80">
    <property type="entry name" value="Glycosidases"/>
    <property type="match status" value="1"/>
</dbReference>
<dbReference type="InterPro" id="IPR001223">
    <property type="entry name" value="Glyco_hydro18_cat"/>
</dbReference>
<feature type="domain" description="GH18" evidence="1">
    <location>
        <begin position="5"/>
        <end position="329"/>
    </location>
</feature>
<dbReference type="Proteomes" id="UP000006960">
    <property type="component" value="Unassembled WGS sequence"/>
</dbReference>